<dbReference type="SUPFAM" id="SSF103515">
    <property type="entry name" value="Autotransporter"/>
    <property type="match status" value="1"/>
</dbReference>
<organism evidence="2 3">
    <name type="scientific">Mesonia hippocampi</name>
    <dbReference type="NCBI Taxonomy" id="1628250"/>
    <lineage>
        <taxon>Bacteria</taxon>
        <taxon>Pseudomonadati</taxon>
        <taxon>Bacteroidota</taxon>
        <taxon>Flavobacteriia</taxon>
        <taxon>Flavobacteriales</taxon>
        <taxon>Flavobacteriaceae</taxon>
        <taxon>Mesonia</taxon>
    </lineage>
</organism>
<dbReference type="Proteomes" id="UP000553034">
    <property type="component" value="Unassembled WGS sequence"/>
</dbReference>
<accession>A0A840ESG9</accession>
<keyword evidence="3" id="KW-1185">Reference proteome</keyword>
<evidence type="ECO:0000313" key="3">
    <source>
        <dbReference type="Proteomes" id="UP000553034"/>
    </source>
</evidence>
<name>A0A840ESG9_9FLAO</name>
<sequence>MKKFSLLFLAVFLFQAAKAQVADYPKNEIKFNIANVMIIASAEIGYERFVAENQSIEFIALINDRINYHSEKGSRKFKTNSFKLGYNYYFGSETAGSGIYANPFIKLRTGDFEERKNIEGTATKITTNMDAFIIGFGVGYKWNYGDKFVFGPYANIARNFSDNTKDRFTAFEFNTGISIGYRF</sequence>
<dbReference type="EMBL" id="JACIFO010000002">
    <property type="protein sequence ID" value="MBB4118316.1"/>
    <property type="molecule type" value="Genomic_DNA"/>
</dbReference>
<dbReference type="InterPro" id="IPR036709">
    <property type="entry name" value="Autotransporte_beta_dom_sf"/>
</dbReference>
<protein>
    <submittedName>
        <fullName evidence="2">Outer membrane autotransporter protein</fullName>
    </submittedName>
</protein>
<dbReference type="InterPro" id="IPR006315">
    <property type="entry name" value="OM_autotransptr_brl_dom"/>
</dbReference>
<feature type="signal peptide" evidence="1">
    <location>
        <begin position="1"/>
        <end position="19"/>
    </location>
</feature>
<evidence type="ECO:0000256" key="1">
    <source>
        <dbReference type="SAM" id="SignalP"/>
    </source>
</evidence>
<dbReference type="GO" id="GO:0019867">
    <property type="term" value="C:outer membrane"/>
    <property type="evidence" value="ECO:0007669"/>
    <property type="project" value="InterPro"/>
</dbReference>
<evidence type="ECO:0000313" key="2">
    <source>
        <dbReference type="EMBL" id="MBB4118316.1"/>
    </source>
</evidence>
<dbReference type="NCBIfam" id="TIGR01414">
    <property type="entry name" value="autotrans_barl"/>
    <property type="match status" value="1"/>
</dbReference>
<comment type="caution">
    <text evidence="2">The sequence shown here is derived from an EMBL/GenBank/DDBJ whole genome shotgun (WGS) entry which is preliminary data.</text>
</comment>
<proteinExistence type="predicted"/>
<keyword evidence="1" id="KW-0732">Signal</keyword>
<gene>
    <name evidence="2" type="ORF">GGR32_000590</name>
</gene>
<feature type="chain" id="PRO_5032632920" evidence="1">
    <location>
        <begin position="20"/>
        <end position="183"/>
    </location>
</feature>
<dbReference type="AlphaFoldDB" id="A0A840ESG9"/>
<reference evidence="2 3" key="1">
    <citation type="submission" date="2020-08" db="EMBL/GenBank/DDBJ databases">
        <title>Genomic Encyclopedia of Type Strains, Phase IV (KMG-IV): sequencing the most valuable type-strain genomes for metagenomic binning, comparative biology and taxonomic classification.</title>
        <authorList>
            <person name="Goeker M."/>
        </authorList>
    </citation>
    <scope>NUCLEOTIDE SEQUENCE [LARGE SCALE GENOMIC DNA]</scope>
    <source>
        <strain evidence="2 3">DSM 29568</strain>
    </source>
</reference>
<dbReference type="RefSeq" id="WP_183476201.1">
    <property type="nucleotide sequence ID" value="NZ_JACIFO010000002.1"/>
</dbReference>